<dbReference type="EC" id="2.7.1.8" evidence="2"/>
<evidence type="ECO:0000313" key="3">
    <source>
        <dbReference type="Proteomes" id="UP000051260"/>
    </source>
</evidence>
<dbReference type="STRING" id="1715692.RUE5091_00330"/>
<dbReference type="GO" id="GO:0047931">
    <property type="term" value="F:glucosamine kinase activity"/>
    <property type="evidence" value="ECO:0007669"/>
    <property type="project" value="UniProtKB-EC"/>
</dbReference>
<dbReference type="Proteomes" id="UP000051260">
    <property type="component" value="Unassembled WGS sequence"/>
</dbReference>
<dbReference type="AlphaFoldDB" id="A0A0P1IDQ8"/>
<dbReference type="InterPro" id="IPR043129">
    <property type="entry name" value="ATPase_NBD"/>
</dbReference>
<reference evidence="3" key="1">
    <citation type="submission" date="2015-09" db="EMBL/GenBank/DDBJ databases">
        <authorList>
            <person name="Rodrigo-Torres L."/>
            <person name="Arahal D.R."/>
        </authorList>
    </citation>
    <scope>NUCLEOTIDE SEQUENCE [LARGE SCALE GENOMIC DNA]</scope>
    <source>
        <strain evidence="3">CECT 5091</strain>
    </source>
</reference>
<gene>
    <name evidence="2" type="primary">gspK</name>
    <name evidence="2" type="ORF">RUE5091_00330</name>
</gene>
<evidence type="ECO:0000313" key="2">
    <source>
        <dbReference type="EMBL" id="CUJ85353.1"/>
    </source>
</evidence>
<proteinExistence type="predicted"/>
<dbReference type="RefSeq" id="WP_058280115.1">
    <property type="nucleotide sequence ID" value="NZ_CYUD01000001.1"/>
</dbReference>
<protein>
    <submittedName>
        <fullName evidence="2">Glucosamine kinase GspK</fullName>
        <ecNumber evidence="2">2.7.1.8</ecNumber>
    </submittedName>
</protein>
<dbReference type="Pfam" id="PF01869">
    <property type="entry name" value="BcrAD_BadFG"/>
    <property type="match status" value="1"/>
</dbReference>
<dbReference type="EMBL" id="CYUD01000001">
    <property type="protein sequence ID" value="CUJ85353.1"/>
    <property type="molecule type" value="Genomic_DNA"/>
</dbReference>
<accession>A0A0P1IDQ8</accession>
<keyword evidence="2" id="KW-0808">Transferase</keyword>
<dbReference type="PANTHER" id="PTHR43190">
    <property type="entry name" value="N-ACETYL-D-GLUCOSAMINE KINASE"/>
    <property type="match status" value="1"/>
</dbReference>
<dbReference type="PANTHER" id="PTHR43190:SF3">
    <property type="entry name" value="N-ACETYL-D-GLUCOSAMINE KINASE"/>
    <property type="match status" value="1"/>
</dbReference>
<name>A0A0P1IDQ8_9RHOB</name>
<organism evidence="2 3">
    <name type="scientific">Ruegeria denitrificans</name>
    <dbReference type="NCBI Taxonomy" id="1715692"/>
    <lineage>
        <taxon>Bacteria</taxon>
        <taxon>Pseudomonadati</taxon>
        <taxon>Pseudomonadota</taxon>
        <taxon>Alphaproteobacteria</taxon>
        <taxon>Rhodobacterales</taxon>
        <taxon>Roseobacteraceae</taxon>
        <taxon>Ruegeria</taxon>
    </lineage>
</organism>
<dbReference type="Gene3D" id="3.30.420.40">
    <property type="match status" value="2"/>
</dbReference>
<dbReference type="SUPFAM" id="SSF53067">
    <property type="entry name" value="Actin-like ATPase domain"/>
    <property type="match status" value="2"/>
</dbReference>
<keyword evidence="3" id="KW-1185">Reference proteome</keyword>
<dbReference type="CDD" id="cd24082">
    <property type="entry name" value="ASKHA_NBD_GspK-like"/>
    <property type="match status" value="1"/>
</dbReference>
<feature type="domain" description="ATPase BadF/BadG/BcrA/BcrD type" evidence="1">
    <location>
        <begin position="12"/>
        <end position="281"/>
    </location>
</feature>
<dbReference type="InterPro" id="IPR052519">
    <property type="entry name" value="Euk-type_GlcNAc_Kinase"/>
</dbReference>
<sequence length="291" mass="30061">MIESHNNAVLAVDGGGTRCRVACELRGVVRCVETGAANVSTDFDSALTQIRAGLDHLSGQVGLTTDNLRELPAFIGLAGVTDAGIAARLRDALSLTCARVEDDRPAAVRGALGAQDGLIAHCGTGSFLAVQVDGVMRFAGGWGAILGDEASAQWVGRRALAETLCAFDDTQIKTGLTQKLLADLQGPAGIVRFAGTATPAQFGALAPVVTSAAKTGDEVATYIMRAGASYITETAKRLGWHAGRAICLTGGIAGQYAGYLPDDMQAAIRPPQAEPLTGALALAKEIRHEHL</sequence>
<dbReference type="OrthoDB" id="63487at2"/>
<keyword evidence="2" id="KW-0418">Kinase</keyword>
<dbReference type="InterPro" id="IPR002731">
    <property type="entry name" value="ATPase_BadF"/>
</dbReference>
<evidence type="ECO:0000259" key="1">
    <source>
        <dbReference type="Pfam" id="PF01869"/>
    </source>
</evidence>